<keyword evidence="2" id="KW-1185">Reference proteome</keyword>
<evidence type="ECO:0000313" key="1">
    <source>
        <dbReference type="EMBL" id="KHG28993.1"/>
    </source>
</evidence>
<accession>A0A0B0PR87</accession>
<proteinExistence type="predicted"/>
<reference evidence="2" key="1">
    <citation type="submission" date="2014-09" db="EMBL/GenBank/DDBJ databases">
        <authorList>
            <person name="Mudge J."/>
            <person name="Ramaraj T."/>
            <person name="Lindquist I.E."/>
            <person name="Bharti A.K."/>
            <person name="Sundararajan A."/>
            <person name="Cameron C.T."/>
            <person name="Woodward J.E."/>
            <person name="May G.D."/>
            <person name="Brubaker C."/>
            <person name="Broadhvest J."/>
            <person name="Wilkins T.A."/>
        </authorList>
    </citation>
    <scope>NUCLEOTIDE SEQUENCE</scope>
    <source>
        <strain evidence="2">cv. AKA8401</strain>
    </source>
</reference>
<organism evidence="1 2">
    <name type="scientific">Gossypium arboreum</name>
    <name type="common">Tree cotton</name>
    <name type="synonym">Gossypium nanking</name>
    <dbReference type="NCBI Taxonomy" id="29729"/>
    <lineage>
        <taxon>Eukaryota</taxon>
        <taxon>Viridiplantae</taxon>
        <taxon>Streptophyta</taxon>
        <taxon>Embryophyta</taxon>
        <taxon>Tracheophyta</taxon>
        <taxon>Spermatophyta</taxon>
        <taxon>Magnoliopsida</taxon>
        <taxon>eudicotyledons</taxon>
        <taxon>Gunneridae</taxon>
        <taxon>Pentapetalae</taxon>
        <taxon>rosids</taxon>
        <taxon>malvids</taxon>
        <taxon>Malvales</taxon>
        <taxon>Malvaceae</taxon>
        <taxon>Malvoideae</taxon>
        <taxon>Gossypium</taxon>
    </lineage>
</organism>
<evidence type="ECO:0000313" key="2">
    <source>
        <dbReference type="Proteomes" id="UP000032142"/>
    </source>
</evidence>
<dbReference type="AlphaFoldDB" id="A0A0B0PR87"/>
<sequence>MNPLCLMVCNAKICTSYSLVKVFMSLFYASFMVDSKF</sequence>
<dbReference type="Proteomes" id="UP000032142">
    <property type="component" value="Unassembled WGS sequence"/>
</dbReference>
<protein>
    <submittedName>
        <fullName evidence="1">Uncharacterized protein</fullName>
    </submittedName>
</protein>
<gene>
    <name evidence="1" type="ORF">F383_12079</name>
</gene>
<name>A0A0B0PR87_GOSAR</name>
<dbReference type="EMBL" id="KN447374">
    <property type="protein sequence ID" value="KHG28993.1"/>
    <property type="molecule type" value="Genomic_DNA"/>
</dbReference>